<name>A0A7C3ZC94_9BACT</name>
<dbReference type="InterPro" id="IPR012348">
    <property type="entry name" value="RNR-like"/>
</dbReference>
<comment type="caution">
    <text evidence="2">The sequence shown here is derived from an EMBL/GenBank/DDBJ whole genome shotgun (WGS) entry which is preliminary data.</text>
</comment>
<dbReference type="AlphaFoldDB" id="A0A7C3ZC94"/>
<dbReference type="SMART" id="SM00746">
    <property type="entry name" value="TRASH"/>
    <property type="match status" value="1"/>
</dbReference>
<accession>A0A7C3ZC94</accession>
<dbReference type="InterPro" id="IPR009078">
    <property type="entry name" value="Ferritin-like_SF"/>
</dbReference>
<dbReference type="GO" id="GO:0016491">
    <property type="term" value="F:oxidoreductase activity"/>
    <property type="evidence" value="ECO:0007669"/>
    <property type="project" value="InterPro"/>
</dbReference>
<gene>
    <name evidence="2" type="ORF">ENW96_10145</name>
</gene>
<dbReference type="EMBL" id="DTMF01000251">
    <property type="protein sequence ID" value="HGF34732.1"/>
    <property type="molecule type" value="Genomic_DNA"/>
</dbReference>
<dbReference type="SUPFAM" id="SSF47240">
    <property type="entry name" value="Ferritin-like"/>
    <property type="match status" value="1"/>
</dbReference>
<dbReference type="Gene3D" id="1.10.620.20">
    <property type="entry name" value="Ribonucleotide Reductase, subunit A"/>
    <property type="match status" value="1"/>
</dbReference>
<dbReference type="InterPro" id="IPR011017">
    <property type="entry name" value="TRASH_dom"/>
</dbReference>
<proteinExistence type="predicted"/>
<sequence>MAKQEKTICTVDPVCNMDLEGQHGQFMYDFEDVTYYFCSELCKNEFIRQPEKFARKKK</sequence>
<evidence type="ECO:0000259" key="1">
    <source>
        <dbReference type="SMART" id="SM00746"/>
    </source>
</evidence>
<reference evidence="2" key="1">
    <citation type="journal article" date="2020" name="mSystems">
        <title>Genome- and Community-Level Interaction Insights into Carbon Utilization and Element Cycling Functions of Hydrothermarchaeota in Hydrothermal Sediment.</title>
        <authorList>
            <person name="Zhou Z."/>
            <person name="Liu Y."/>
            <person name="Xu W."/>
            <person name="Pan J."/>
            <person name="Luo Z.H."/>
            <person name="Li M."/>
        </authorList>
    </citation>
    <scope>NUCLEOTIDE SEQUENCE [LARGE SCALE GENOMIC DNA]</scope>
    <source>
        <strain evidence="2">SpSt-897</strain>
    </source>
</reference>
<protein>
    <submittedName>
        <fullName evidence="2">YHS domain-containing protein</fullName>
    </submittedName>
</protein>
<dbReference type="InterPro" id="IPR007029">
    <property type="entry name" value="YHS_dom"/>
</dbReference>
<organism evidence="2">
    <name type="scientific">Desulfobacca acetoxidans</name>
    <dbReference type="NCBI Taxonomy" id="60893"/>
    <lineage>
        <taxon>Bacteria</taxon>
        <taxon>Pseudomonadati</taxon>
        <taxon>Thermodesulfobacteriota</taxon>
        <taxon>Desulfobaccia</taxon>
        <taxon>Desulfobaccales</taxon>
        <taxon>Desulfobaccaceae</taxon>
        <taxon>Desulfobacca</taxon>
    </lineage>
</organism>
<evidence type="ECO:0000313" key="2">
    <source>
        <dbReference type="EMBL" id="HGF34732.1"/>
    </source>
</evidence>
<feature type="domain" description="TRASH" evidence="1">
    <location>
        <begin position="12"/>
        <end position="50"/>
    </location>
</feature>
<dbReference type="Pfam" id="PF04945">
    <property type="entry name" value="YHS"/>
    <property type="match status" value="1"/>
</dbReference>